<comment type="caution">
    <text evidence="1">The sequence shown here is derived from an EMBL/GenBank/DDBJ whole genome shotgun (WGS) entry which is preliminary data.</text>
</comment>
<dbReference type="SUPFAM" id="SSF54690">
    <property type="entry name" value="Molybdopterin synthase subunit MoaE"/>
    <property type="match status" value="1"/>
</dbReference>
<dbReference type="AlphaFoldDB" id="A0A2V1HXJ7"/>
<name>A0A2V1HXJ7_9MICO</name>
<dbReference type="Gene3D" id="3.90.1170.40">
    <property type="entry name" value="Molybdopterin biosynthesis MoaE subunit"/>
    <property type="match status" value="1"/>
</dbReference>
<protein>
    <submittedName>
        <fullName evidence="1">Molybdenum cofactor biosynthesis protein MoaE</fullName>
    </submittedName>
</protein>
<dbReference type="RefSeq" id="WP_116755793.1">
    <property type="nucleotide sequence ID" value="NZ_JBHUEX010000001.1"/>
</dbReference>
<reference evidence="1 2" key="1">
    <citation type="submission" date="2018-05" db="EMBL/GenBank/DDBJ databases">
        <title>Amnibacterium sp. M8JJ-5, whole genome shotgun sequence.</title>
        <authorList>
            <person name="Tuo L."/>
        </authorList>
    </citation>
    <scope>NUCLEOTIDE SEQUENCE [LARGE SCALE GENOMIC DNA]</scope>
    <source>
        <strain evidence="1 2">M8JJ-5</strain>
    </source>
</reference>
<dbReference type="CDD" id="cd00756">
    <property type="entry name" value="MoaE"/>
    <property type="match status" value="1"/>
</dbReference>
<dbReference type="InterPro" id="IPR003448">
    <property type="entry name" value="Mopterin_biosynth_MoaE"/>
</dbReference>
<evidence type="ECO:0000313" key="2">
    <source>
        <dbReference type="Proteomes" id="UP000244893"/>
    </source>
</evidence>
<dbReference type="EMBL" id="QEOP01000001">
    <property type="protein sequence ID" value="PVZ96059.1"/>
    <property type="molecule type" value="Genomic_DNA"/>
</dbReference>
<accession>A0A2V1HXJ7</accession>
<evidence type="ECO:0000313" key="1">
    <source>
        <dbReference type="EMBL" id="PVZ96059.1"/>
    </source>
</evidence>
<keyword evidence="2" id="KW-1185">Reference proteome</keyword>
<gene>
    <name evidence="1" type="ORF">DDQ50_06360</name>
</gene>
<dbReference type="PANTHER" id="PTHR23404">
    <property type="entry name" value="MOLYBDOPTERIN SYNTHASE RELATED"/>
    <property type="match status" value="1"/>
</dbReference>
<organism evidence="1 2">
    <name type="scientific">Amnibacterium flavum</name>
    <dbReference type="NCBI Taxonomy" id="2173173"/>
    <lineage>
        <taxon>Bacteria</taxon>
        <taxon>Bacillati</taxon>
        <taxon>Actinomycetota</taxon>
        <taxon>Actinomycetes</taxon>
        <taxon>Micrococcales</taxon>
        <taxon>Microbacteriaceae</taxon>
        <taxon>Amnibacterium</taxon>
    </lineage>
</organism>
<dbReference type="Proteomes" id="UP000244893">
    <property type="component" value="Unassembled WGS sequence"/>
</dbReference>
<dbReference type="InterPro" id="IPR036563">
    <property type="entry name" value="MoaE_sf"/>
</dbReference>
<dbReference type="Pfam" id="PF02391">
    <property type="entry name" value="MoaE"/>
    <property type="match status" value="1"/>
</dbReference>
<dbReference type="GO" id="GO:0006777">
    <property type="term" value="P:Mo-molybdopterin cofactor biosynthetic process"/>
    <property type="evidence" value="ECO:0007669"/>
    <property type="project" value="InterPro"/>
</dbReference>
<sequence length="137" mass="14515">MTVVHADVTETPIDADTLEALVLSSTDGALVTFRGVVRELDGGREVNALDYSSHPDAARILRETCESVAAETGVTLAAVHRVGALTVGDVALVAVAASPHRGDAFAACQLLVDRIKVEVPIWKKQHYPDGESDWVGL</sequence>
<dbReference type="OrthoDB" id="9794429at2"/>
<proteinExistence type="predicted"/>